<dbReference type="Proteomes" id="UP000054099">
    <property type="component" value="Unassembled WGS sequence"/>
</dbReference>
<evidence type="ECO:0000313" key="2">
    <source>
        <dbReference type="EMBL" id="KSU81968.1"/>
    </source>
</evidence>
<comment type="caution">
    <text evidence="2">The sequence shown here is derived from an EMBL/GenBank/DDBJ whole genome shotgun (WGS) entry which is preliminary data.</text>
</comment>
<name>A0A0V8J5I1_9BACL</name>
<dbReference type="InterPro" id="IPR001509">
    <property type="entry name" value="Epimerase_deHydtase"/>
</dbReference>
<dbReference type="RefSeq" id="WP_061973790.1">
    <property type="nucleotide sequence ID" value="NZ_FMAV01000003.1"/>
</dbReference>
<proteinExistence type="predicted"/>
<gene>
    <name evidence="2" type="ORF">AS030_16935</name>
</gene>
<dbReference type="Pfam" id="PF01370">
    <property type="entry name" value="Epimerase"/>
    <property type="match status" value="1"/>
</dbReference>
<dbReference type="Gene3D" id="3.40.50.720">
    <property type="entry name" value="NAD(P)-binding Rossmann-like Domain"/>
    <property type="match status" value="1"/>
</dbReference>
<evidence type="ECO:0000259" key="1">
    <source>
        <dbReference type="Pfam" id="PF01370"/>
    </source>
</evidence>
<sequence>MNTMQELEEVMTKPSERLIEDIKQINGDIMILGIGGKMGPSMAKLAKRAIDAGNLSKRLIGVSRFSSGTLRTELEEAGIETISADLLREEDLQRLPDAENMIYMAGHKFGTTGNEQYTWAMNTYLPGRVAERFPNARHVVFSTGNVYPLVPLAQGGCDETHPVHPVGEYAQSCLGRERIYSYFSRKNGTPVTLFRLNYAIDMKYGVLLEIAKQVYQEKPVDVRMGHVNVIWQGDANEYALRSLLLSESPPAVLNITGPETVSIRWLAQQFAARFNKPVTFVGEEQPTALLNNSSKAHHLFGYPSVSLNTMIAWTADWIKGDGQTIDKPTHFQERQGAF</sequence>
<dbReference type="InterPro" id="IPR036291">
    <property type="entry name" value="NAD(P)-bd_dom_sf"/>
</dbReference>
<reference evidence="2 3" key="1">
    <citation type="journal article" date="2014" name="Antonie Van Leeuwenhoek">
        <title>Fictibacillus enclensis sp. nov., isolated from marine sediment.</title>
        <authorList>
            <person name="Dastager S.G."/>
            <person name="Mawlankar R."/>
            <person name="Srinivasan K."/>
            <person name="Tang S.K."/>
            <person name="Lee J.C."/>
            <person name="Ramana V.V."/>
            <person name="Shouche Y.S."/>
        </authorList>
    </citation>
    <scope>NUCLEOTIDE SEQUENCE [LARGE SCALE GENOMIC DNA]</scope>
    <source>
        <strain evidence="2 3">NIO-1003</strain>
    </source>
</reference>
<organism evidence="2 3">
    <name type="scientific">Fictibacillus enclensis</name>
    <dbReference type="NCBI Taxonomy" id="1017270"/>
    <lineage>
        <taxon>Bacteria</taxon>
        <taxon>Bacillati</taxon>
        <taxon>Bacillota</taxon>
        <taxon>Bacilli</taxon>
        <taxon>Bacillales</taxon>
        <taxon>Fictibacillaceae</taxon>
        <taxon>Fictibacillus</taxon>
    </lineage>
</organism>
<dbReference type="AlphaFoldDB" id="A0A0V8J5I1"/>
<keyword evidence="3" id="KW-1185">Reference proteome</keyword>
<protein>
    <submittedName>
        <fullName evidence="2">Epimerase</fullName>
    </submittedName>
</protein>
<evidence type="ECO:0000313" key="3">
    <source>
        <dbReference type="Proteomes" id="UP000054099"/>
    </source>
</evidence>
<accession>A0A0V8J5I1</accession>
<feature type="domain" description="NAD-dependent epimerase/dehydratase" evidence="1">
    <location>
        <begin position="29"/>
        <end position="196"/>
    </location>
</feature>
<dbReference type="SUPFAM" id="SSF51735">
    <property type="entry name" value="NAD(P)-binding Rossmann-fold domains"/>
    <property type="match status" value="1"/>
</dbReference>
<dbReference type="OrthoDB" id="9785845at2"/>
<dbReference type="EMBL" id="LNQN01000005">
    <property type="protein sequence ID" value="KSU81968.1"/>
    <property type="molecule type" value="Genomic_DNA"/>
</dbReference>